<dbReference type="GO" id="GO:0016020">
    <property type="term" value="C:membrane"/>
    <property type="evidence" value="ECO:0007669"/>
    <property type="project" value="UniProtKB-SubCell"/>
</dbReference>
<dbReference type="PANTHER" id="PTHR15549">
    <property type="entry name" value="PAIRED IMMUNOGLOBULIN-LIKE TYPE 2 RECEPTOR"/>
    <property type="match status" value="1"/>
</dbReference>
<proteinExistence type="predicted"/>
<evidence type="ECO:0000313" key="8">
    <source>
        <dbReference type="Proteomes" id="UP000722485"/>
    </source>
</evidence>
<sequence length="387" mass="41816">MAKLDVVTLDSNVWYHVTEARVDDYDKDNFTSSFQVEDDNGVAVWGFVDHYWQFQPVKNGPAGRYALRCSRTGVFKQLSACYVEDEIDDSKTEPCMVASDGTKAQMWDIADWGNSTYRFINVKNGSDYVMDVHPGNPPFMSSDLRTNIPQPGRHWLMTSVRDVDDGAYSTTFTKVPSATAADVTTTTETSSSETTTTDSAASESTTSSASSSSSISTGAAAGIGIGVGLAVLGLGLGLFFLWWRRRQSHRNRAATEMPSNDTKSPPPASYNEWYPLAPPQEMSSERNTRSELDSMPVWGSTVEPTPVRGSNVDSTPAWGSNVDSTPAWGSTVDPTSVRGSNLDPTPVWDGPVSPKTLKSSLVPSRAPTVDGGEGSVNSNTGDTHRAH</sequence>
<dbReference type="CDD" id="cd00161">
    <property type="entry name" value="beta-trefoil_Ricin-like"/>
    <property type="match status" value="1"/>
</dbReference>
<dbReference type="AlphaFoldDB" id="A0A9P5GVS9"/>
<feature type="transmembrane region" description="Helical" evidence="6">
    <location>
        <begin position="219"/>
        <end position="243"/>
    </location>
</feature>
<evidence type="ECO:0000256" key="2">
    <source>
        <dbReference type="ARBA" id="ARBA00022692"/>
    </source>
</evidence>
<protein>
    <submittedName>
        <fullName evidence="7">Uncharacterized protein</fullName>
    </submittedName>
</protein>
<keyword evidence="8" id="KW-1185">Reference proteome</keyword>
<evidence type="ECO:0000256" key="3">
    <source>
        <dbReference type="ARBA" id="ARBA00022989"/>
    </source>
</evidence>
<evidence type="ECO:0000256" key="1">
    <source>
        <dbReference type="ARBA" id="ARBA00004167"/>
    </source>
</evidence>
<dbReference type="Gene3D" id="2.80.10.50">
    <property type="match status" value="1"/>
</dbReference>
<dbReference type="EMBL" id="JAANBB010000437">
    <property type="protein sequence ID" value="KAF7542529.1"/>
    <property type="molecule type" value="Genomic_DNA"/>
</dbReference>
<dbReference type="InterPro" id="IPR051694">
    <property type="entry name" value="Immunoregulatory_rcpt-like"/>
</dbReference>
<dbReference type="SUPFAM" id="SSF50370">
    <property type="entry name" value="Ricin B-like lectins"/>
    <property type="match status" value="1"/>
</dbReference>
<feature type="region of interest" description="Disordered" evidence="5">
    <location>
        <begin position="250"/>
        <end position="387"/>
    </location>
</feature>
<name>A0A9P5GVS9_9HYPO</name>
<evidence type="ECO:0000256" key="5">
    <source>
        <dbReference type="SAM" id="MobiDB-lite"/>
    </source>
</evidence>
<evidence type="ECO:0000256" key="6">
    <source>
        <dbReference type="SAM" id="Phobius"/>
    </source>
</evidence>
<feature type="compositionally biased region" description="Basic and acidic residues" evidence="5">
    <location>
        <begin position="283"/>
        <end position="292"/>
    </location>
</feature>
<comment type="subcellular location">
    <subcellularLocation>
        <location evidence="1">Membrane</location>
        <topology evidence="1">Single-pass membrane protein</topology>
    </subcellularLocation>
</comment>
<comment type="caution">
    <text evidence="7">The sequence shown here is derived from an EMBL/GenBank/DDBJ whole genome shotgun (WGS) entry which is preliminary data.</text>
</comment>
<keyword evidence="3 6" id="KW-1133">Transmembrane helix</keyword>
<dbReference type="Proteomes" id="UP000722485">
    <property type="component" value="Unassembled WGS sequence"/>
</dbReference>
<organism evidence="7 8">
    <name type="scientific">Cylindrodendrum hubeiense</name>
    <dbReference type="NCBI Taxonomy" id="595255"/>
    <lineage>
        <taxon>Eukaryota</taxon>
        <taxon>Fungi</taxon>
        <taxon>Dikarya</taxon>
        <taxon>Ascomycota</taxon>
        <taxon>Pezizomycotina</taxon>
        <taxon>Sordariomycetes</taxon>
        <taxon>Hypocreomycetidae</taxon>
        <taxon>Hypocreales</taxon>
        <taxon>Nectriaceae</taxon>
        <taxon>Cylindrodendrum</taxon>
    </lineage>
</organism>
<evidence type="ECO:0000256" key="4">
    <source>
        <dbReference type="ARBA" id="ARBA00023136"/>
    </source>
</evidence>
<accession>A0A9P5GVS9</accession>
<gene>
    <name evidence="7" type="ORF">G7Z17_g11492</name>
</gene>
<keyword evidence="2 6" id="KW-0812">Transmembrane</keyword>
<reference evidence="7" key="1">
    <citation type="submission" date="2020-03" db="EMBL/GenBank/DDBJ databases">
        <title>Draft Genome Sequence of Cylindrodendrum hubeiense.</title>
        <authorList>
            <person name="Buettner E."/>
            <person name="Kellner H."/>
        </authorList>
    </citation>
    <scope>NUCLEOTIDE SEQUENCE</scope>
    <source>
        <strain evidence="7">IHI 201604</strain>
    </source>
</reference>
<feature type="compositionally biased region" description="Polar residues" evidence="5">
    <location>
        <begin position="311"/>
        <end position="343"/>
    </location>
</feature>
<dbReference type="GO" id="GO:0071944">
    <property type="term" value="C:cell periphery"/>
    <property type="evidence" value="ECO:0007669"/>
    <property type="project" value="UniProtKB-ARBA"/>
</dbReference>
<feature type="region of interest" description="Disordered" evidence="5">
    <location>
        <begin position="179"/>
        <end position="216"/>
    </location>
</feature>
<evidence type="ECO:0000313" key="7">
    <source>
        <dbReference type="EMBL" id="KAF7542529.1"/>
    </source>
</evidence>
<keyword evidence="4 6" id="KW-0472">Membrane</keyword>
<dbReference type="InterPro" id="IPR035992">
    <property type="entry name" value="Ricin_B-like_lectins"/>
</dbReference>
<dbReference type="OrthoDB" id="4158815at2759"/>